<dbReference type="Proteomes" id="UP001589870">
    <property type="component" value="Unassembled WGS sequence"/>
</dbReference>
<dbReference type="RefSeq" id="WP_394302401.1">
    <property type="nucleotide sequence ID" value="NZ_JBHMQT010000038.1"/>
</dbReference>
<reference evidence="2 3" key="1">
    <citation type="submission" date="2024-09" db="EMBL/GenBank/DDBJ databases">
        <authorList>
            <person name="Sun Q."/>
            <person name="Mori K."/>
        </authorList>
    </citation>
    <scope>NUCLEOTIDE SEQUENCE [LARGE SCALE GENOMIC DNA]</scope>
    <source>
        <strain evidence="2 3">TBRC 1851</strain>
    </source>
</reference>
<sequence>MIRIEDCLSEAMSIPGALHAVLVNHASGTAVAMEGAAEGAAEGTPDPARAAAGMTKAFQAMLDGIALASAGGRDRIEDAIITTETSYHLIRPLDMAVDGPLLLCLRLDMERANLALARRQLRTLAHEMDTGRQAETAPALPRRIPRPPPRAVPAQIPSGIPAGVRGEIPGDPTDVELLLRLRAALEALP</sequence>
<dbReference type="EMBL" id="JBHMQT010000038">
    <property type="protein sequence ID" value="MFC0864282.1"/>
    <property type="molecule type" value="Genomic_DNA"/>
</dbReference>
<keyword evidence="3" id="KW-1185">Reference proteome</keyword>
<evidence type="ECO:0000313" key="2">
    <source>
        <dbReference type="EMBL" id="MFC0864282.1"/>
    </source>
</evidence>
<evidence type="ECO:0000256" key="1">
    <source>
        <dbReference type="SAM" id="MobiDB-lite"/>
    </source>
</evidence>
<name>A0ABV6U767_9ACTN</name>
<evidence type="ECO:0000313" key="3">
    <source>
        <dbReference type="Proteomes" id="UP001589870"/>
    </source>
</evidence>
<protein>
    <recommendedName>
        <fullName evidence="4">Roadblock/LAMTOR2 domain-containing protein</fullName>
    </recommendedName>
</protein>
<comment type="caution">
    <text evidence="2">The sequence shown here is derived from an EMBL/GenBank/DDBJ whole genome shotgun (WGS) entry which is preliminary data.</text>
</comment>
<organism evidence="2 3">
    <name type="scientific">Sphaerimonospora cavernae</name>
    <dbReference type="NCBI Taxonomy" id="1740611"/>
    <lineage>
        <taxon>Bacteria</taxon>
        <taxon>Bacillati</taxon>
        <taxon>Actinomycetota</taxon>
        <taxon>Actinomycetes</taxon>
        <taxon>Streptosporangiales</taxon>
        <taxon>Streptosporangiaceae</taxon>
        <taxon>Sphaerimonospora</taxon>
    </lineage>
</organism>
<accession>A0ABV6U767</accession>
<gene>
    <name evidence="2" type="ORF">ACFHYQ_18475</name>
</gene>
<feature type="region of interest" description="Disordered" evidence="1">
    <location>
        <begin position="129"/>
        <end position="152"/>
    </location>
</feature>
<evidence type="ECO:0008006" key="4">
    <source>
        <dbReference type="Google" id="ProtNLM"/>
    </source>
</evidence>
<proteinExistence type="predicted"/>